<feature type="binding site" evidence="5">
    <location>
        <position position="35"/>
    </location>
    <ligand>
        <name>ATP</name>
        <dbReference type="ChEBI" id="CHEBI:30616"/>
    </ligand>
</feature>
<dbReference type="AlphaFoldDB" id="A0A4S8IMW6"/>
<dbReference type="InterPro" id="IPR052751">
    <property type="entry name" value="Plant_MAPKKK"/>
</dbReference>
<keyword evidence="1" id="KW-0808">Transferase</keyword>
<reference evidence="8 9" key="1">
    <citation type="journal article" date="2019" name="Nat. Plants">
        <title>Genome sequencing of Musa balbisiana reveals subgenome evolution and function divergence in polyploid bananas.</title>
        <authorList>
            <person name="Yao X."/>
        </authorList>
    </citation>
    <scope>NUCLEOTIDE SEQUENCE [LARGE SCALE GENOMIC DNA]</scope>
    <source>
        <strain evidence="9">cv. DH-PKW</strain>
        <tissue evidence="8">Leaves</tissue>
    </source>
</reference>
<keyword evidence="3" id="KW-0418">Kinase</keyword>
<dbReference type="GO" id="GO:0007165">
    <property type="term" value="P:signal transduction"/>
    <property type="evidence" value="ECO:0007669"/>
    <property type="project" value="TreeGrafter"/>
</dbReference>
<dbReference type="PANTHER" id="PTHR48011:SF4">
    <property type="entry name" value="MITOGEN-ACTIVATED PROTEIN KINASE KINASE KINASE 19"/>
    <property type="match status" value="1"/>
</dbReference>
<organism evidence="8 9">
    <name type="scientific">Musa balbisiana</name>
    <name type="common">Banana</name>
    <dbReference type="NCBI Taxonomy" id="52838"/>
    <lineage>
        <taxon>Eukaryota</taxon>
        <taxon>Viridiplantae</taxon>
        <taxon>Streptophyta</taxon>
        <taxon>Embryophyta</taxon>
        <taxon>Tracheophyta</taxon>
        <taxon>Spermatophyta</taxon>
        <taxon>Magnoliopsida</taxon>
        <taxon>Liliopsida</taxon>
        <taxon>Zingiberales</taxon>
        <taxon>Musaceae</taxon>
        <taxon>Musa</taxon>
    </lineage>
</organism>
<dbReference type="SMART" id="SM00220">
    <property type="entry name" value="S_TKc"/>
    <property type="match status" value="1"/>
</dbReference>
<evidence type="ECO:0000256" key="2">
    <source>
        <dbReference type="ARBA" id="ARBA00022741"/>
    </source>
</evidence>
<dbReference type="Proteomes" id="UP000317650">
    <property type="component" value="Chromosome 6"/>
</dbReference>
<protein>
    <recommendedName>
        <fullName evidence="7">Protein kinase domain-containing protein</fullName>
    </recommendedName>
</protein>
<dbReference type="GO" id="GO:0004674">
    <property type="term" value="F:protein serine/threonine kinase activity"/>
    <property type="evidence" value="ECO:0007669"/>
    <property type="project" value="UniProtKB-KW"/>
</dbReference>
<dbReference type="SUPFAM" id="SSF56112">
    <property type="entry name" value="Protein kinase-like (PK-like)"/>
    <property type="match status" value="1"/>
</dbReference>
<dbReference type="InterPro" id="IPR017441">
    <property type="entry name" value="Protein_kinase_ATP_BS"/>
</dbReference>
<dbReference type="EMBL" id="PYDT01000009">
    <property type="protein sequence ID" value="THU49868.1"/>
    <property type="molecule type" value="Genomic_DNA"/>
</dbReference>
<evidence type="ECO:0000256" key="4">
    <source>
        <dbReference type="ARBA" id="ARBA00022840"/>
    </source>
</evidence>
<comment type="caution">
    <text evidence="8">The sequence shown here is derived from an EMBL/GenBank/DDBJ whole genome shotgun (WGS) entry which is preliminary data.</text>
</comment>
<dbReference type="Pfam" id="PF00069">
    <property type="entry name" value="Pkinase"/>
    <property type="match status" value="1"/>
</dbReference>
<accession>A0A4S8IMW6</accession>
<evidence type="ECO:0000313" key="9">
    <source>
        <dbReference type="Proteomes" id="UP000317650"/>
    </source>
</evidence>
<dbReference type="PROSITE" id="PS00108">
    <property type="entry name" value="PROTEIN_KINASE_ST"/>
    <property type="match status" value="1"/>
</dbReference>
<dbReference type="PROSITE" id="PS50011">
    <property type="entry name" value="PROTEIN_KINASE_DOM"/>
    <property type="match status" value="1"/>
</dbReference>
<comment type="similarity">
    <text evidence="6">Belongs to the protein kinase superfamily.</text>
</comment>
<dbReference type="PANTHER" id="PTHR48011">
    <property type="entry name" value="CCR4-NOT TRANSCRIPTIONAL COMPLEX SUBUNIT CAF120-RELATED"/>
    <property type="match status" value="1"/>
</dbReference>
<name>A0A4S8IMW6_MUSBA</name>
<sequence length="453" mass="49464">MEIGGWRQGRVIGRGSSATVSLATALDSGEVFAVKCTELGRSAILQREQRILSSLRSPYVVSCLGFDIGSHGSTGGLYYNLFLEYAPRGSLSDEIGKQGGRLDEAAIRCYSCEILRGLVYLHSEGVVHCDVKGRNVLVGSDGHAKIADLGCARLIAQEDEEGLRGTPMFMAPEVARGEEQGPPADVWALGCTIIEMATGGPAWPGVSDPIAAIHRVAFSPDVPAFPSWLSGEGKDFLSKCLKRDPRERWTAEQLLQHEFVASSSITSPSKPDTDRRWVSPKSTLDLAFWESLPDQDEEPSQHPFCDPSARIQRLVSSSSPTWTWDDNWVAVRSTDKERGAAPSCPATESSSGDESLNSIMLNGICVINSQSDCYSRSFAQVAEGEVQQFVSCQPEVVSSKIGYVSVNYGQNVRFEISYWICSIDLYHFRFLSLNVFIPLCTSNASRILGLEQS</sequence>
<dbReference type="InterPro" id="IPR011009">
    <property type="entry name" value="Kinase-like_dom_sf"/>
</dbReference>
<dbReference type="STRING" id="52838.A0A4S8IMW6"/>
<evidence type="ECO:0000259" key="7">
    <source>
        <dbReference type="PROSITE" id="PS50011"/>
    </source>
</evidence>
<dbReference type="PROSITE" id="PS00107">
    <property type="entry name" value="PROTEIN_KINASE_ATP"/>
    <property type="match status" value="1"/>
</dbReference>
<dbReference type="InterPro" id="IPR008271">
    <property type="entry name" value="Ser/Thr_kinase_AS"/>
</dbReference>
<dbReference type="CDD" id="cd06606">
    <property type="entry name" value="STKc_MAPKKK"/>
    <property type="match status" value="1"/>
</dbReference>
<keyword evidence="2 5" id="KW-0547">Nucleotide-binding</keyword>
<dbReference type="Gene3D" id="1.10.510.10">
    <property type="entry name" value="Transferase(Phosphotransferase) domain 1"/>
    <property type="match status" value="1"/>
</dbReference>
<proteinExistence type="inferred from homology"/>
<evidence type="ECO:0000256" key="1">
    <source>
        <dbReference type="ARBA" id="ARBA00022679"/>
    </source>
</evidence>
<dbReference type="InterPro" id="IPR000719">
    <property type="entry name" value="Prot_kinase_dom"/>
</dbReference>
<gene>
    <name evidence="8" type="ORF">C4D60_Mb06t14100</name>
</gene>
<keyword evidence="6" id="KW-0723">Serine/threonine-protein kinase</keyword>
<keyword evidence="4 5" id="KW-0067">ATP-binding</keyword>
<evidence type="ECO:0000313" key="8">
    <source>
        <dbReference type="EMBL" id="THU49868.1"/>
    </source>
</evidence>
<dbReference type="GO" id="GO:0005524">
    <property type="term" value="F:ATP binding"/>
    <property type="evidence" value="ECO:0007669"/>
    <property type="project" value="UniProtKB-UniRule"/>
</dbReference>
<evidence type="ECO:0000256" key="5">
    <source>
        <dbReference type="PROSITE-ProRule" id="PRU10141"/>
    </source>
</evidence>
<evidence type="ECO:0000256" key="6">
    <source>
        <dbReference type="RuleBase" id="RU000304"/>
    </source>
</evidence>
<evidence type="ECO:0000256" key="3">
    <source>
        <dbReference type="ARBA" id="ARBA00022777"/>
    </source>
</evidence>
<keyword evidence="9" id="KW-1185">Reference proteome</keyword>
<dbReference type="FunFam" id="1.10.510.10:FF:000466">
    <property type="entry name" value="MAP kinase kinase kinase18"/>
    <property type="match status" value="1"/>
</dbReference>
<feature type="domain" description="Protein kinase" evidence="7">
    <location>
        <begin position="6"/>
        <end position="260"/>
    </location>
</feature>